<reference evidence="2 3" key="1">
    <citation type="submission" date="2017-07" db="EMBL/GenBank/DDBJ databases">
        <title>Draft Genome Sequences of Select Purple Nonsulfur Bacteria.</title>
        <authorList>
            <person name="Lasarre B."/>
            <person name="Mckinlay J.B."/>
        </authorList>
    </citation>
    <scope>NUCLEOTIDE SEQUENCE [LARGE SCALE GENOMIC DNA]</scope>
    <source>
        <strain evidence="2 3">DSM 11907</strain>
    </source>
</reference>
<keyword evidence="1" id="KW-1133">Transmembrane helix</keyword>
<dbReference type="EMBL" id="NPEU01000073">
    <property type="protein sequence ID" value="RAI39529.1"/>
    <property type="molecule type" value="Genomic_DNA"/>
</dbReference>
<protein>
    <recommendedName>
        <fullName evidence="4">DUF2730 domain-containing protein</fullName>
    </recommendedName>
</protein>
<dbReference type="Proteomes" id="UP000248863">
    <property type="component" value="Unassembled WGS sequence"/>
</dbReference>
<name>A0A327KL82_9BRAD</name>
<organism evidence="2 3">
    <name type="scientific">Rhodoplanes elegans</name>
    <dbReference type="NCBI Taxonomy" id="29408"/>
    <lineage>
        <taxon>Bacteria</taxon>
        <taxon>Pseudomonadati</taxon>
        <taxon>Pseudomonadota</taxon>
        <taxon>Alphaproteobacteria</taxon>
        <taxon>Hyphomicrobiales</taxon>
        <taxon>Nitrobacteraceae</taxon>
        <taxon>Rhodoplanes</taxon>
    </lineage>
</organism>
<keyword evidence="3" id="KW-1185">Reference proteome</keyword>
<dbReference type="OrthoDB" id="7857886at2"/>
<evidence type="ECO:0008006" key="4">
    <source>
        <dbReference type="Google" id="ProtNLM"/>
    </source>
</evidence>
<dbReference type="RefSeq" id="WP_111356794.1">
    <property type="nucleotide sequence ID" value="NZ_NHSK01000051.1"/>
</dbReference>
<proteinExistence type="predicted"/>
<comment type="caution">
    <text evidence="2">The sequence shown here is derived from an EMBL/GenBank/DDBJ whole genome shotgun (WGS) entry which is preliminary data.</text>
</comment>
<gene>
    <name evidence="2" type="ORF">CH338_09150</name>
</gene>
<feature type="transmembrane region" description="Helical" evidence="1">
    <location>
        <begin position="6"/>
        <end position="24"/>
    </location>
</feature>
<evidence type="ECO:0000313" key="3">
    <source>
        <dbReference type="Proteomes" id="UP000248863"/>
    </source>
</evidence>
<keyword evidence="1" id="KW-0812">Transmembrane</keyword>
<dbReference type="InterPro" id="IPR020269">
    <property type="entry name" value="Phage_Mu_Releasin"/>
</dbReference>
<keyword evidence="1" id="KW-0472">Membrane</keyword>
<dbReference type="Pfam" id="PF10805">
    <property type="entry name" value="DUF2730"/>
    <property type="match status" value="1"/>
</dbReference>
<accession>A0A327KL82</accession>
<dbReference type="AlphaFoldDB" id="A0A327KL82"/>
<sequence length="105" mass="11319">MDLSDLAPLAGPAVAAAGIVYTVVSQRRKANADALAKIDERVGALELRMTQVTGRVDVLPDRDSAHRLELSLSEVRGELKALTERIAPIAATSARLQEFLLEQVK</sequence>
<evidence type="ECO:0000256" key="1">
    <source>
        <dbReference type="SAM" id="Phobius"/>
    </source>
</evidence>
<evidence type="ECO:0000313" key="2">
    <source>
        <dbReference type="EMBL" id="RAI39529.1"/>
    </source>
</evidence>